<dbReference type="GO" id="GO:0016887">
    <property type="term" value="F:ATP hydrolysis activity"/>
    <property type="evidence" value="ECO:0007669"/>
    <property type="project" value="InterPro"/>
</dbReference>
<dbReference type="EMBL" id="BOOA01000033">
    <property type="protein sequence ID" value="GIH25874.1"/>
    <property type="molecule type" value="Genomic_DNA"/>
</dbReference>
<dbReference type="Proteomes" id="UP000640052">
    <property type="component" value="Unassembled WGS sequence"/>
</dbReference>
<dbReference type="SFLD" id="SFLDS00003">
    <property type="entry name" value="Haloacid_Dehalogenase"/>
    <property type="match status" value="1"/>
</dbReference>
<keyword evidence="12" id="KW-1185">Reference proteome</keyword>
<accession>A0A919QB29</accession>
<dbReference type="InterPro" id="IPR023214">
    <property type="entry name" value="HAD_sf"/>
</dbReference>
<evidence type="ECO:0000256" key="1">
    <source>
        <dbReference type="ARBA" id="ARBA00004651"/>
    </source>
</evidence>
<dbReference type="PRINTS" id="PR00119">
    <property type="entry name" value="CATATPASE"/>
</dbReference>
<keyword evidence="3" id="KW-0547">Nucleotide-binding</keyword>
<evidence type="ECO:0000256" key="6">
    <source>
        <dbReference type="ARBA" id="ARBA00022989"/>
    </source>
</evidence>
<dbReference type="InterPro" id="IPR008250">
    <property type="entry name" value="ATPase_P-typ_transduc_dom_A_sf"/>
</dbReference>
<keyword evidence="4" id="KW-0067">ATP-binding</keyword>
<dbReference type="InterPro" id="IPR001757">
    <property type="entry name" value="P_typ_ATPase"/>
</dbReference>
<gene>
    <name evidence="11" type="primary">ctpI</name>
    <name evidence="11" type="ORF">Aph01nite_41840</name>
</gene>
<evidence type="ECO:0000256" key="4">
    <source>
        <dbReference type="ARBA" id="ARBA00022840"/>
    </source>
</evidence>
<sequence length="1430" mass="147823">MFGRMLTLATGMIRYLPAPELVRGEATRFGEVVDTLAAPVKRRRRRSWPTEGGLCVEVRGLHLPGTEAAAETLERRLAGRDGVKRTEVNRALGYVFLAGQALDEDDLVALIQEVERDHELEAAPYASAVALPDLPAATLGFGVRLAGLGISAAGRLAGVRGLPPAVPLLVSLADAYPRLREAIAGRVDEPTADALFGITTTIVNVLSFRPLGQLIDTAGAGLLLAESRAHHHAWTKGAADTATHQTGPSVRLKRPAPLPPGPIERYCDRAVPLALGASGLTATLGGAPAYGLAFLAAAAPKAARLGREAFSAEFGRGLAERGVLVLDPRALRRMDRVDTVVIDVDALLTGRWTVHRVEMAGEPGIEQAEVHAVLHELVDPADPWRRREQAAWSVEPGPAGEGTLTLTRDGRPVARVTMIAELDPLARPLIEAAESAGTVLLAGGPPDAGHRLRVAGSIPGGRQLAGEVRALQAGGHGVAVVSASRMAALAAADLGIGIGSPRHRRWTADVSCDLPGVILVLATAEAARQMSRRSAWLAFAGSSCAAVLTLGTPRGARTSYAAVNVAAGIALADGMWTARRMLRRPAPIPYDPTPWHAMPVRAVLDRLGTAADGLPDGEADRRRVVPVSAEGPPGFFRVFIDELANPLTPVLAAGAAVSAMLGSVSDAGLIGGVLGVNALIGGLQRKGADRALHELVTVTAVRARLRRDGKVVETAAELLVPGDVVELEAGDAVPADCRLIEADNLEVDESSLTGESLPVPKTAQPVAAETVADRRSMVYQGSIIAAGSGAGVVVATGAATETGRSARTAADGPPAGGVEARLRELTRLILPLSVGAGGLLVGLDLLRGSALGASLGQAVSLAVAAVPEGLPFVATVAELASAKRLSKHGVLVRNPGTIETLGRVDVLCFDKTGTLTEGRIRLRRVSDGRTDSAVNRLSPALRQVLITAVRACPTPGEALPHPTDRAVVEGAARAGVGNGDWTLVDEMPFEPGRGYHACLGRGPGGQRLSVKGAPEIMLERCTAWLVDGAEIPIDDQTRAELHGKVDRLARKGYRVLAVAERPASNRRDLDESRVDGLTLLGLLALADPVRSTAALGVARLQQAGVRHVIVTGDHPSTAEAIAAELNALNGGRILTGADLDALADRELAELLPHVAVFARTTPAHKVRIVKAFRDSGRVVAVTGDGANDAPAIRLADVGIALGPEATQAARGAADVVVTDDRIETITDAIAEGRAMWTSVRDALAILLGGNLGEVAYTLGAGALGAAAALNARQLLLVNLLTDMLPAMAVAVRPPAGTSSEQLLAEGPEASLGRSLGRDISLRAGVTAAAAALAATADSFTGIRWNTSTVALVALVSAQLMQTMAVSRGDRTVLASGVVSLAALALIVSIPGVSTLFGCRPLGPIGWLIAMTSAATATTAGLVMARTRASD</sequence>
<dbReference type="PRINTS" id="PR00120">
    <property type="entry name" value="HATPASE"/>
</dbReference>
<dbReference type="InterPro" id="IPR044492">
    <property type="entry name" value="P_typ_ATPase_HD_dom"/>
</dbReference>
<dbReference type="PANTHER" id="PTHR42861">
    <property type="entry name" value="CALCIUM-TRANSPORTING ATPASE"/>
    <property type="match status" value="1"/>
</dbReference>
<dbReference type="SUPFAM" id="SSF81660">
    <property type="entry name" value="Metal cation-transporting ATPase, ATP-binding domain N"/>
    <property type="match status" value="1"/>
</dbReference>
<comment type="caution">
    <text evidence="11">The sequence shown here is derived from an EMBL/GenBank/DDBJ whole genome shotgun (WGS) entry which is preliminary data.</text>
</comment>
<keyword evidence="5" id="KW-1278">Translocase</keyword>
<dbReference type="SUPFAM" id="SSF81665">
    <property type="entry name" value="Calcium ATPase, transmembrane domain M"/>
    <property type="match status" value="1"/>
</dbReference>
<dbReference type="SFLD" id="SFLDG00002">
    <property type="entry name" value="C1.7:_P-type_atpase_like"/>
    <property type="match status" value="1"/>
</dbReference>
<evidence type="ECO:0000256" key="9">
    <source>
        <dbReference type="SAM" id="Phobius"/>
    </source>
</evidence>
<feature type="transmembrane region" description="Helical" evidence="9">
    <location>
        <begin position="1404"/>
        <end position="1424"/>
    </location>
</feature>
<feature type="domain" description="Cation-transporting P-type ATPase N-terminal" evidence="10">
    <location>
        <begin position="594"/>
        <end position="663"/>
    </location>
</feature>
<dbReference type="Pfam" id="PF00122">
    <property type="entry name" value="E1-E2_ATPase"/>
    <property type="match status" value="1"/>
</dbReference>
<dbReference type="SMART" id="SM00831">
    <property type="entry name" value="Cation_ATPase_N"/>
    <property type="match status" value="1"/>
</dbReference>
<organism evidence="11 12">
    <name type="scientific">Acrocarpospora phusangensis</name>
    <dbReference type="NCBI Taxonomy" id="1070424"/>
    <lineage>
        <taxon>Bacteria</taxon>
        <taxon>Bacillati</taxon>
        <taxon>Actinomycetota</taxon>
        <taxon>Actinomycetes</taxon>
        <taxon>Streptosporangiales</taxon>
        <taxon>Streptosporangiaceae</taxon>
        <taxon>Acrocarpospora</taxon>
    </lineage>
</organism>
<dbReference type="Gene3D" id="3.40.1110.10">
    <property type="entry name" value="Calcium-transporting ATPase, cytoplasmic domain N"/>
    <property type="match status" value="1"/>
</dbReference>
<reference evidence="11" key="1">
    <citation type="submission" date="2021-01" db="EMBL/GenBank/DDBJ databases">
        <title>Whole genome shotgun sequence of Acrocarpospora phusangensis NBRC 108782.</title>
        <authorList>
            <person name="Komaki H."/>
            <person name="Tamura T."/>
        </authorList>
    </citation>
    <scope>NUCLEOTIDE SEQUENCE</scope>
    <source>
        <strain evidence="11">NBRC 108782</strain>
    </source>
</reference>
<dbReference type="InterPro" id="IPR004014">
    <property type="entry name" value="ATPase_P-typ_cation-transptr_N"/>
</dbReference>
<dbReference type="SUPFAM" id="SSF56784">
    <property type="entry name" value="HAD-like"/>
    <property type="match status" value="1"/>
</dbReference>
<dbReference type="InterPro" id="IPR006068">
    <property type="entry name" value="ATPase_P-typ_cation-transptr_C"/>
</dbReference>
<dbReference type="InterPro" id="IPR023299">
    <property type="entry name" value="ATPase_P-typ_cyto_dom_N"/>
</dbReference>
<evidence type="ECO:0000313" key="12">
    <source>
        <dbReference type="Proteomes" id="UP000640052"/>
    </source>
</evidence>
<comment type="subcellular location">
    <subcellularLocation>
        <location evidence="1">Cell membrane</location>
        <topology evidence="1">Multi-pass membrane protein</topology>
    </subcellularLocation>
</comment>
<keyword evidence="7 9" id="KW-0472">Membrane</keyword>
<keyword evidence="6 9" id="KW-1133">Transmembrane helix</keyword>
<dbReference type="InterPro" id="IPR023298">
    <property type="entry name" value="ATPase_P-typ_TM_dom_sf"/>
</dbReference>
<evidence type="ECO:0000256" key="8">
    <source>
        <dbReference type="ARBA" id="ARBA00049360"/>
    </source>
</evidence>
<name>A0A919QB29_9ACTN</name>
<dbReference type="SFLD" id="SFLDF00027">
    <property type="entry name" value="p-type_atpase"/>
    <property type="match status" value="1"/>
</dbReference>
<dbReference type="RefSeq" id="WP_204042567.1">
    <property type="nucleotide sequence ID" value="NZ_BOOA01000033.1"/>
</dbReference>
<dbReference type="PROSITE" id="PS00154">
    <property type="entry name" value="ATPASE_E1_E2"/>
    <property type="match status" value="1"/>
</dbReference>
<protein>
    <submittedName>
        <fullName evidence="11">Haloacid dehalogenase</fullName>
    </submittedName>
</protein>
<evidence type="ECO:0000259" key="10">
    <source>
        <dbReference type="SMART" id="SM00831"/>
    </source>
</evidence>
<dbReference type="InterPro" id="IPR018303">
    <property type="entry name" value="ATPase_P-typ_P_site"/>
</dbReference>
<dbReference type="SUPFAM" id="SSF81653">
    <property type="entry name" value="Calcium ATPase, transduction domain A"/>
    <property type="match status" value="1"/>
</dbReference>
<dbReference type="Gene3D" id="3.40.50.1000">
    <property type="entry name" value="HAD superfamily/HAD-like"/>
    <property type="match status" value="1"/>
</dbReference>
<dbReference type="Gene3D" id="1.20.1110.10">
    <property type="entry name" value="Calcium-transporting ATPase, transmembrane domain"/>
    <property type="match status" value="1"/>
</dbReference>
<dbReference type="Pfam" id="PF13246">
    <property type="entry name" value="Cation_ATPase"/>
    <property type="match status" value="1"/>
</dbReference>
<dbReference type="Gene3D" id="2.70.150.10">
    <property type="entry name" value="Calcium-transporting ATPase, cytoplasmic transduction domain A"/>
    <property type="match status" value="1"/>
</dbReference>
<comment type="catalytic activity">
    <reaction evidence="8">
        <text>ATP + H2O = ADP + phosphate + H(+)</text>
        <dbReference type="Rhea" id="RHEA:13065"/>
        <dbReference type="ChEBI" id="CHEBI:15377"/>
        <dbReference type="ChEBI" id="CHEBI:15378"/>
        <dbReference type="ChEBI" id="CHEBI:30616"/>
        <dbReference type="ChEBI" id="CHEBI:43474"/>
        <dbReference type="ChEBI" id="CHEBI:456216"/>
    </reaction>
</comment>
<feature type="transmembrane region" description="Helical" evidence="9">
    <location>
        <begin position="1372"/>
        <end position="1392"/>
    </location>
</feature>
<dbReference type="GO" id="GO:0005886">
    <property type="term" value="C:plasma membrane"/>
    <property type="evidence" value="ECO:0007669"/>
    <property type="project" value="UniProtKB-SubCell"/>
</dbReference>
<dbReference type="NCBIfam" id="TIGR01494">
    <property type="entry name" value="ATPase_P-type"/>
    <property type="match status" value="2"/>
</dbReference>
<dbReference type="InterPro" id="IPR036412">
    <property type="entry name" value="HAD-like_sf"/>
</dbReference>
<proteinExistence type="predicted"/>
<keyword evidence="2 9" id="KW-0812">Transmembrane</keyword>
<dbReference type="Pfam" id="PF00689">
    <property type="entry name" value="Cation_ATPase_C"/>
    <property type="match status" value="1"/>
</dbReference>
<evidence type="ECO:0000256" key="3">
    <source>
        <dbReference type="ARBA" id="ARBA00022741"/>
    </source>
</evidence>
<evidence type="ECO:0000313" key="11">
    <source>
        <dbReference type="EMBL" id="GIH25874.1"/>
    </source>
</evidence>
<dbReference type="GO" id="GO:0005524">
    <property type="term" value="F:ATP binding"/>
    <property type="evidence" value="ECO:0007669"/>
    <property type="project" value="UniProtKB-KW"/>
</dbReference>
<dbReference type="InterPro" id="IPR059000">
    <property type="entry name" value="ATPase_P-type_domA"/>
</dbReference>
<evidence type="ECO:0000256" key="2">
    <source>
        <dbReference type="ARBA" id="ARBA00022692"/>
    </source>
</evidence>
<evidence type="ECO:0000256" key="7">
    <source>
        <dbReference type="ARBA" id="ARBA00023136"/>
    </source>
</evidence>
<evidence type="ECO:0000256" key="5">
    <source>
        <dbReference type="ARBA" id="ARBA00022967"/>
    </source>
</evidence>